<evidence type="ECO:0000313" key="3">
    <source>
        <dbReference type="Proteomes" id="UP000321638"/>
    </source>
</evidence>
<keyword evidence="2" id="KW-0560">Oxidoreductase</keyword>
<dbReference type="AlphaFoldDB" id="A0A5C8PN91"/>
<evidence type="ECO:0000256" key="1">
    <source>
        <dbReference type="SAM" id="SignalP"/>
    </source>
</evidence>
<dbReference type="RefSeq" id="WP_147847465.1">
    <property type="nucleotide sequence ID" value="NZ_VDUZ01000013.1"/>
</dbReference>
<organism evidence="2 3">
    <name type="scientific">Vineibacter terrae</name>
    <dbReference type="NCBI Taxonomy" id="2586908"/>
    <lineage>
        <taxon>Bacteria</taxon>
        <taxon>Pseudomonadati</taxon>
        <taxon>Pseudomonadota</taxon>
        <taxon>Alphaproteobacteria</taxon>
        <taxon>Hyphomicrobiales</taxon>
        <taxon>Vineibacter</taxon>
    </lineage>
</organism>
<feature type="signal peptide" evidence="1">
    <location>
        <begin position="1"/>
        <end position="18"/>
    </location>
</feature>
<dbReference type="Proteomes" id="UP000321638">
    <property type="component" value="Unassembled WGS sequence"/>
</dbReference>
<accession>A0A5C8PN91</accession>
<feature type="chain" id="PRO_5022759353" evidence="1">
    <location>
        <begin position="19"/>
        <end position="345"/>
    </location>
</feature>
<dbReference type="Pfam" id="PF05721">
    <property type="entry name" value="PhyH"/>
    <property type="match status" value="1"/>
</dbReference>
<dbReference type="GO" id="GO:0016706">
    <property type="term" value="F:2-oxoglutarate-dependent dioxygenase activity"/>
    <property type="evidence" value="ECO:0007669"/>
    <property type="project" value="UniProtKB-ARBA"/>
</dbReference>
<name>A0A5C8PN91_9HYPH</name>
<reference evidence="2 3" key="1">
    <citation type="submission" date="2019-06" db="EMBL/GenBank/DDBJ databases">
        <title>New taxonomy in bacterial strain CC-CFT640, isolated from vineyard.</title>
        <authorList>
            <person name="Lin S.-Y."/>
            <person name="Tsai C.-F."/>
            <person name="Young C.-C."/>
        </authorList>
    </citation>
    <scope>NUCLEOTIDE SEQUENCE [LARGE SCALE GENOMIC DNA]</scope>
    <source>
        <strain evidence="2 3">CC-CFT640</strain>
    </source>
</reference>
<comment type="caution">
    <text evidence="2">The sequence shown here is derived from an EMBL/GenBank/DDBJ whole genome shotgun (WGS) entry which is preliminary data.</text>
</comment>
<protein>
    <submittedName>
        <fullName evidence="2">Phytanoyl-CoA dioxygenase family protein</fullName>
    </submittedName>
</protein>
<gene>
    <name evidence="2" type="ORF">FHP25_13500</name>
</gene>
<dbReference type="Gene3D" id="2.60.120.620">
    <property type="entry name" value="q2cbj1_9rhob like domain"/>
    <property type="match status" value="1"/>
</dbReference>
<keyword evidence="2" id="KW-0223">Dioxygenase</keyword>
<dbReference type="OrthoDB" id="547161at2"/>
<keyword evidence="3" id="KW-1185">Reference proteome</keyword>
<evidence type="ECO:0000313" key="2">
    <source>
        <dbReference type="EMBL" id="TXL75663.1"/>
    </source>
</evidence>
<dbReference type="InterPro" id="IPR008775">
    <property type="entry name" value="Phytyl_CoA_dOase-like"/>
</dbReference>
<keyword evidence="1" id="KW-0732">Signal</keyword>
<proteinExistence type="predicted"/>
<sequence>MRLGTFLISALKAPLWVAAIPTGAKSFVGNPVIGSPRLNRWGLHVVRLRAAASMTRLRRGWLARRVTAERRAAFARDGFVVMPDFLPAAAFERLRAEVLDAPWDAHEMRQGSTVTRRILLDVAALRQDRPTLAAFLENPDLLALVRYIASTGGAPAFSIQCILANQAGAADDPQCAVHADTFHSTAKAWFFLHDVGPEEGPFLYVPGSHIVTPQRLAWEREQSLSARASARRDHAEGSFRISADDLGRLGLPAPRSIAVRANTLIVADTFGFHGRTPSPVATRRIEVYGSLRRNPFMPWTGLDPLSLPGVKSRVGSALVVLDRLGIARMPWRPVGRIRLDAPPRI</sequence>
<dbReference type="SUPFAM" id="SSF51197">
    <property type="entry name" value="Clavaminate synthase-like"/>
    <property type="match status" value="1"/>
</dbReference>
<dbReference type="EMBL" id="VDUZ01000013">
    <property type="protein sequence ID" value="TXL75663.1"/>
    <property type="molecule type" value="Genomic_DNA"/>
</dbReference>